<keyword evidence="11 14" id="KW-0501">Molybdenum cofactor biosynthesis</keyword>
<name>A0A162I965_9HYPO</name>
<keyword evidence="18" id="KW-1185">Reference proteome</keyword>
<feature type="domain" description="Rhodanese" evidence="16">
    <location>
        <begin position="406"/>
        <end position="516"/>
    </location>
</feature>
<keyword evidence="5" id="KW-0548">Nucleotidyltransferase</keyword>
<feature type="binding site" evidence="14">
    <location>
        <position position="99"/>
    </location>
    <ligand>
        <name>ATP</name>
        <dbReference type="ChEBI" id="CHEBI:30616"/>
    </ligand>
</feature>
<organism evidence="17 18">
    <name type="scientific">Niveomyces insectorum RCEF 264</name>
    <dbReference type="NCBI Taxonomy" id="1081102"/>
    <lineage>
        <taxon>Eukaryota</taxon>
        <taxon>Fungi</taxon>
        <taxon>Dikarya</taxon>
        <taxon>Ascomycota</taxon>
        <taxon>Pezizomycotina</taxon>
        <taxon>Sordariomycetes</taxon>
        <taxon>Hypocreomycetidae</taxon>
        <taxon>Hypocreales</taxon>
        <taxon>Cordycipitaceae</taxon>
        <taxon>Niveomyces</taxon>
    </lineage>
</organism>
<evidence type="ECO:0000256" key="11">
    <source>
        <dbReference type="ARBA" id="ARBA00023150"/>
    </source>
</evidence>
<feature type="binding site" evidence="14">
    <location>
        <position position="120"/>
    </location>
    <ligand>
        <name>ATP</name>
        <dbReference type="ChEBI" id="CHEBI:30616"/>
    </ligand>
</feature>
<dbReference type="HAMAP" id="MF_03049">
    <property type="entry name" value="MOCS3_Uba4"/>
    <property type="match status" value="1"/>
</dbReference>
<feature type="coiled-coil region" evidence="15">
    <location>
        <begin position="6"/>
        <end position="33"/>
    </location>
</feature>
<dbReference type="GO" id="GO:0061605">
    <property type="term" value="F:molybdopterin-synthase adenylyltransferase activity"/>
    <property type="evidence" value="ECO:0007669"/>
    <property type="project" value="UniProtKB-EC"/>
</dbReference>
<reference evidence="17 18" key="1">
    <citation type="journal article" date="2016" name="Genome Biol. Evol.">
        <title>Divergent and convergent evolution of fungal pathogenicity.</title>
        <authorList>
            <person name="Shang Y."/>
            <person name="Xiao G."/>
            <person name="Zheng P."/>
            <person name="Cen K."/>
            <person name="Zhan S."/>
            <person name="Wang C."/>
        </authorList>
    </citation>
    <scope>NUCLEOTIDE SEQUENCE [LARGE SCALE GENOMIC DNA]</scope>
    <source>
        <strain evidence="17 18">RCEF 264</strain>
    </source>
</reference>
<dbReference type="GO" id="GO:0005524">
    <property type="term" value="F:ATP binding"/>
    <property type="evidence" value="ECO:0007669"/>
    <property type="project" value="UniProtKB-KW"/>
</dbReference>
<keyword evidence="8" id="KW-0833">Ubl conjugation pathway</keyword>
<comment type="function">
    <text evidence="14">Plays a central role in 2-thiolation of mcm(5)S(2)U at tRNA wobble positions of cytosolic tRNA(Lys), tRNA(Glu) and tRNA(Gln). Also essential during biosynthesis of the molybdenum cofactor. Acts by mediating the C-terminal thiocarboxylation of sulfur carriers urm1 and MOCS2A. Its N-terminus first activates urm1 and MOCS2A as acyl-adenylates (-COAMP), then the persulfide sulfur on the catalytic cysteine is transferred to urm1 and MOCS2A to form thiocarboxylation (-COSH) of their C-terminus. The reaction probably involves hydrogen sulfide that is generated from the persulfide intermediate and that acts as nucleophile towards urm1 and MOCS2A. Subsequently, a transient disulfide bond is formed. Does not use thiosulfate as sulfur donor; nfs1 probably acting as a sulfur donor for thiocarboxylation reactions.</text>
</comment>
<dbReference type="OrthoDB" id="10261062at2759"/>
<keyword evidence="7 14" id="KW-0547">Nucleotide-binding</keyword>
<dbReference type="EMBL" id="AZHD01000026">
    <property type="protein sequence ID" value="OAA53945.1"/>
    <property type="molecule type" value="Genomic_DNA"/>
</dbReference>
<dbReference type="SUPFAM" id="SSF52821">
    <property type="entry name" value="Rhodanese/Cell cycle control phosphatase"/>
    <property type="match status" value="1"/>
</dbReference>
<evidence type="ECO:0000313" key="17">
    <source>
        <dbReference type="EMBL" id="OAA53945.1"/>
    </source>
</evidence>
<dbReference type="GO" id="GO:0006777">
    <property type="term" value="P:Mo-molybdopterin cofactor biosynthetic process"/>
    <property type="evidence" value="ECO:0007669"/>
    <property type="project" value="UniProtKB-UniRule"/>
</dbReference>
<dbReference type="GO" id="GO:0061604">
    <property type="term" value="F:molybdopterin-synthase sulfurtransferase activity"/>
    <property type="evidence" value="ECO:0007669"/>
    <property type="project" value="UniProtKB-EC"/>
</dbReference>
<dbReference type="Pfam" id="PF00899">
    <property type="entry name" value="ThiF"/>
    <property type="match status" value="1"/>
</dbReference>
<comment type="similarity">
    <text evidence="14">In the N-terminal section; belongs to the HesA/MoeB/ThiF family. UBA4 subfamily.</text>
</comment>
<dbReference type="InterPro" id="IPR028885">
    <property type="entry name" value="MOCS3/Uba4"/>
</dbReference>
<comment type="pathway">
    <text evidence="14">tRNA modification; 5-methoxycarbonylmethyl-2-thiouridine-tRNA biosynthesis.</text>
</comment>
<dbReference type="GO" id="GO:0007114">
    <property type="term" value="P:cell budding"/>
    <property type="evidence" value="ECO:0007669"/>
    <property type="project" value="EnsemblFungi"/>
</dbReference>
<gene>
    <name evidence="14" type="primary">uba4</name>
    <name evidence="14" type="synonym">cnxF</name>
    <name evidence="17" type="ORF">SPI_09152</name>
</gene>
<dbReference type="Gene3D" id="3.40.250.10">
    <property type="entry name" value="Rhodanese-like domain"/>
    <property type="match status" value="1"/>
</dbReference>
<evidence type="ECO:0000256" key="1">
    <source>
        <dbReference type="ARBA" id="ARBA00004514"/>
    </source>
</evidence>
<dbReference type="PANTHER" id="PTHR10953">
    <property type="entry name" value="UBIQUITIN-ACTIVATING ENZYME E1"/>
    <property type="match status" value="1"/>
</dbReference>
<protein>
    <recommendedName>
        <fullName evidence="14">Adenylyltransferase and sulfurtransferase uba4</fullName>
    </recommendedName>
    <alternativeName>
        <fullName evidence="14">Common component for nitrate reductase and xanthine dehydrogenase protein F</fullName>
    </alternativeName>
    <alternativeName>
        <fullName evidence="14">Ubiquitin-like protein activator 4</fullName>
    </alternativeName>
    <domain>
        <recommendedName>
            <fullName evidence="14">Molybdopterin-synthase adenylyltransferase</fullName>
            <ecNumber evidence="14">2.7.7.80</ecNumber>
        </recommendedName>
        <alternativeName>
            <fullName evidence="14">Adenylyltransferase uba4</fullName>
        </alternativeName>
        <alternativeName>
            <fullName evidence="14">Sulfur carrier protein MOCS2A adenylyltransferase</fullName>
        </alternativeName>
    </domain>
    <domain>
        <recommendedName>
            <fullName evidence="14">Molybdopterin-synthase sulfurtransferase</fullName>
            <ecNumber evidence="14">2.8.1.11</ecNumber>
        </recommendedName>
        <alternativeName>
            <fullName evidence="14">Sulfurtransferase uba4</fullName>
        </alternativeName>
        <alternativeName>
            <fullName evidence="14">Sulfur carrier protein MOCS2A sulfurtransferase</fullName>
        </alternativeName>
    </domain>
</protein>
<dbReference type="CDD" id="cd00757">
    <property type="entry name" value="ThiF_MoeB_HesA_family"/>
    <property type="match status" value="1"/>
</dbReference>
<evidence type="ECO:0000256" key="14">
    <source>
        <dbReference type="HAMAP-Rule" id="MF_03049"/>
    </source>
</evidence>
<evidence type="ECO:0000256" key="2">
    <source>
        <dbReference type="ARBA" id="ARBA00022490"/>
    </source>
</evidence>
<comment type="catalytic activity">
    <reaction evidence="14">
        <text>[molybdopterin-synthase sulfur-carrier protein]-C-terminal Gly-Gly-AMP + S-sulfanyl-L-cysteinyl-[cysteine desulfurase] + AH2 = [molybdopterin-synthase sulfur-carrier protein]-C-terminal-Gly-aminoethanethioate + L-cysteinyl-[cysteine desulfurase] + A + AMP + 2 H(+)</text>
        <dbReference type="Rhea" id="RHEA:48612"/>
        <dbReference type="Rhea" id="RHEA-COMP:12157"/>
        <dbReference type="Rhea" id="RHEA-COMP:12158"/>
        <dbReference type="Rhea" id="RHEA-COMP:12159"/>
        <dbReference type="Rhea" id="RHEA-COMP:19907"/>
        <dbReference type="ChEBI" id="CHEBI:13193"/>
        <dbReference type="ChEBI" id="CHEBI:15378"/>
        <dbReference type="ChEBI" id="CHEBI:17499"/>
        <dbReference type="ChEBI" id="CHEBI:29950"/>
        <dbReference type="ChEBI" id="CHEBI:61963"/>
        <dbReference type="ChEBI" id="CHEBI:90618"/>
        <dbReference type="ChEBI" id="CHEBI:232372"/>
        <dbReference type="ChEBI" id="CHEBI:456215"/>
        <dbReference type="EC" id="2.8.1.11"/>
    </reaction>
</comment>
<dbReference type="UniPathway" id="UPA00344"/>
<dbReference type="UniPathway" id="UPA00988"/>
<feature type="binding site" evidence="14">
    <location>
        <position position="323"/>
    </location>
    <ligand>
        <name>Zn(2+)</name>
        <dbReference type="ChEBI" id="CHEBI:29105"/>
    </ligand>
</feature>
<evidence type="ECO:0000256" key="3">
    <source>
        <dbReference type="ARBA" id="ARBA00022679"/>
    </source>
</evidence>
<dbReference type="InterPro" id="IPR045886">
    <property type="entry name" value="ThiF/MoeB/HesA"/>
</dbReference>
<accession>A0A162I965</accession>
<keyword evidence="9 14" id="KW-0862">Zinc</keyword>
<dbReference type="FunFam" id="3.40.50.720:FF:000033">
    <property type="entry name" value="Adenylyltransferase and sulfurtransferase MOCS3"/>
    <property type="match status" value="1"/>
</dbReference>
<feature type="binding site" evidence="14">
    <location>
        <position position="231"/>
    </location>
    <ligand>
        <name>Zn(2+)</name>
        <dbReference type="ChEBI" id="CHEBI:29105"/>
    </ligand>
</feature>
<feature type="active site" description="Cysteine persulfide intermediate; for sulfurtransferase activity" evidence="14">
    <location>
        <position position="471"/>
    </location>
</feature>
<dbReference type="GO" id="GO:0005829">
    <property type="term" value="C:cytosol"/>
    <property type="evidence" value="ECO:0007669"/>
    <property type="project" value="UniProtKB-SubCell"/>
</dbReference>
<dbReference type="GO" id="GO:0046872">
    <property type="term" value="F:metal ion binding"/>
    <property type="evidence" value="ECO:0007669"/>
    <property type="project" value="UniProtKB-KW"/>
</dbReference>
<evidence type="ECO:0000256" key="4">
    <source>
        <dbReference type="ARBA" id="ARBA00022694"/>
    </source>
</evidence>
<keyword evidence="15" id="KW-0175">Coiled coil</keyword>
<dbReference type="InterPro" id="IPR001763">
    <property type="entry name" value="Rhodanese-like_dom"/>
</dbReference>
<dbReference type="GO" id="GO:0034599">
    <property type="term" value="P:cellular response to oxidative stress"/>
    <property type="evidence" value="ECO:0007669"/>
    <property type="project" value="EnsemblFungi"/>
</dbReference>
<evidence type="ECO:0000259" key="16">
    <source>
        <dbReference type="PROSITE" id="PS50206"/>
    </source>
</evidence>
<comment type="subcellular location">
    <subcellularLocation>
        <location evidence="1">Cytoplasm</location>
        <location evidence="1">Cytosol</location>
    </subcellularLocation>
</comment>
<feature type="binding site" evidence="14">
    <location>
        <position position="234"/>
    </location>
    <ligand>
        <name>Zn(2+)</name>
        <dbReference type="ChEBI" id="CHEBI:29105"/>
    </ligand>
</feature>
<keyword evidence="12 14" id="KW-0511">Multifunctional enzyme</keyword>
<evidence type="ECO:0000256" key="5">
    <source>
        <dbReference type="ARBA" id="ARBA00022695"/>
    </source>
</evidence>
<evidence type="ECO:0000256" key="12">
    <source>
        <dbReference type="ARBA" id="ARBA00023268"/>
    </source>
</evidence>
<dbReference type="GO" id="GO:0002143">
    <property type="term" value="P:tRNA wobble position uridine thiolation"/>
    <property type="evidence" value="ECO:0007669"/>
    <property type="project" value="EnsemblFungi"/>
</dbReference>
<dbReference type="SUPFAM" id="SSF69572">
    <property type="entry name" value="Activating enzymes of the ubiquitin-like proteins"/>
    <property type="match status" value="1"/>
</dbReference>
<keyword evidence="2 14" id="KW-0963">Cytoplasm</keyword>
<dbReference type="Gene3D" id="3.40.50.720">
    <property type="entry name" value="NAD(P)-binding Rossmann-like Domain"/>
    <property type="match status" value="1"/>
</dbReference>
<dbReference type="PANTHER" id="PTHR10953:SF102">
    <property type="entry name" value="ADENYLYLTRANSFERASE AND SULFURTRANSFERASE MOCS3"/>
    <property type="match status" value="1"/>
</dbReference>
<feature type="binding site" evidence="14">
    <location>
        <position position="326"/>
    </location>
    <ligand>
        <name>Zn(2+)</name>
        <dbReference type="ChEBI" id="CHEBI:29105"/>
    </ligand>
</feature>
<sequence length="518" mass="56503">MSGLTTNDLRRRIACAEVELQNLRILLTQAEAGEREKQLNEEQHAHGDEKLTQNDSAWKWPLRVEEYERYARQLILPGVGVQGQLRLKAASVLIVGAGGLGCPAAAYLAGAGVGHIGVVDGDVVEASNLHRQISHTTDRVGHFKAESLVVFMRQLNPLPRYSAHTELLVPGNATALIGNYDLILDCTDHPSVRYLVSDACVRAGKPLVSAAALRTDGQLAVLNWPIGKGPCYRCVFPRPPPPLSQMSCAEGGVLGPAVGVMGVLQALEAIRIIVAGVQANTNEDAHDDFAPQAPTLLLFSAGGAALKPPSFRSVRLRGRRPDCFACAVNAPLRRMWSAEDTGSSNKNVVAGGETGVAWPDYVQFCGGDFDRNISELQPDERISATELKRLLQEEYSRKSEGTTATDTPRLWLLDVREKELFDMGAINGAVNIPFSRIQRCQKKTQSKELDALPDWLPEGMRTDMAPIYLVCRIGNDSQVVTRQLKELGLDKEGKRFIGDVKGGIRAWKSDIDSTIPFL</sequence>
<dbReference type="EC" id="2.7.7.80" evidence="14"/>
<comment type="function">
    <text evidence="13">Plays a central role in 2-thiolation of mcm(5)S(2)U at tRNA wobble positions of cytosolic tRNA(Lys), tRNA(Glu) and tRNA(Gln). Also essential during biosynthesis of the molybdenum cofactor. Acts by mediating the C-terminal thiocarboxylation of sulfur carriers urm1 and mocs2a. Its N-terminus first activates urm1 and mocs2a as acyl-adenylates (-COAMP), then the persulfide sulfur on the catalytic cysteine is transferred to urm1 and mocs2a to form thiocarboxylation (-COSH) of their C-terminus. The reaction probably involves hydrogen sulfide that is generated from the persulfide intermediate and that acts as a nucleophile towards urm1 and mocs2a. Subsequently, a transient disulfide bond is formed. Does not use thiosulfate as sulfur donor; nfs1 probably acting as a sulfur donor for thiocarboxylation reactions.</text>
</comment>
<dbReference type="EC" id="2.8.1.11" evidence="14"/>
<evidence type="ECO:0000256" key="8">
    <source>
        <dbReference type="ARBA" id="ARBA00022786"/>
    </source>
</evidence>
<dbReference type="GO" id="GO:0004792">
    <property type="term" value="F:thiosulfate-cyanide sulfurtransferase activity"/>
    <property type="evidence" value="ECO:0007669"/>
    <property type="project" value="EnsemblFungi"/>
</dbReference>
<evidence type="ECO:0000256" key="9">
    <source>
        <dbReference type="ARBA" id="ARBA00022833"/>
    </source>
</evidence>
<dbReference type="STRING" id="1081102.A0A162I965"/>
<comment type="caution">
    <text evidence="17">The sequence shown here is derived from an EMBL/GenBank/DDBJ whole genome shotgun (WGS) entry which is preliminary data.</text>
</comment>
<evidence type="ECO:0000313" key="18">
    <source>
        <dbReference type="Proteomes" id="UP000076874"/>
    </source>
</evidence>
<evidence type="ECO:0000256" key="7">
    <source>
        <dbReference type="ARBA" id="ARBA00022741"/>
    </source>
</evidence>
<comment type="catalytic activity">
    <reaction evidence="14">
        <text>[molybdopterin-synthase sulfur-carrier protein]-C-terminal Gly-Gly + ATP + H(+) = [molybdopterin-synthase sulfur-carrier protein]-C-terminal Gly-Gly-AMP + diphosphate</text>
        <dbReference type="Rhea" id="RHEA:43616"/>
        <dbReference type="Rhea" id="RHEA-COMP:12159"/>
        <dbReference type="Rhea" id="RHEA-COMP:12202"/>
        <dbReference type="ChEBI" id="CHEBI:15378"/>
        <dbReference type="ChEBI" id="CHEBI:30616"/>
        <dbReference type="ChEBI" id="CHEBI:33019"/>
        <dbReference type="ChEBI" id="CHEBI:90618"/>
        <dbReference type="ChEBI" id="CHEBI:90778"/>
        <dbReference type="EC" id="2.7.7.80"/>
    </reaction>
</comment>
<dbReference type="GO" id="GO:0042292">
    <property type="term" value="F:URM1 activating enzyme activity"/>
    <property type="evidence" value="ECO:0007669"/>
    <property type="project" value="EnsemblFungi"/>
</dbReference>
<comment type="pathway">
    <text evidence="14">Cofactor biosynthesis; molybdopterin biosynthesis.</text>
</comment>
<dbReference type="Proteomes" id="UP000076874">
    <property type="component" value="Unassembled WGS sequence"/>
</dbReference>
<dbReference type="GO" id="GO:0001403">
    <property type="term" value="P:invasive growth in response to glucose limitation"/>
    <property type="evidence" value="ECO:0007669"/>
    <property type="project" value="EnsemblFungi"/>
</dbReference>
<dbReference type="PROSITE" id="PS50206">
    <property type="entry name" value="RHODANESE_3"/>
    <property type="match status" value="1"/>
</dbReference>
<feature type="binding site" evidence="14">
    <location>
        <position position="144"/>
    </location>
    <ligand>
        <name>ATP</name>
        <dbReference type="ChEBI" id="CHEBI:30616"/>
    </ligand>
</feature>
<dbReference type="GO" id="GO:2000220">
    <property type="term" value="P:regulation of pseudohyphal growth"/>
    <property type="evidence" value="ECO:0007669"/>
    <property type="project" value="EnsemblFungi"/>
</dbReference>
<dbReference type="InterPro" id="IPR035985">
    <property type="entry name" value="Ubiquitin-activating_enz"/>
</dbReference>
<keyword evidence="10 14" id="KW-0067">ATP-binding</keyword>
<dbReference type="Pfam" id="PF00581">
    <property type="entry name" value="Rhodanese"/>
    <property type="match status" value="1"/>
</dbReference>
<feature type="binding site" evidence="14">
    <location>
        <begin position="188"/>
        <end position="189"/>
    </location>
    <ligand>
        <name>ATP</name>
        <dbReference type="ChEBI" id="CHEBI:30616"/>
    </ligand>
</feature>
<evidence type="ECO:0000256" key="10">
    <source>
        <dbReference type="ARBA" id="ARBA00022840"/>
    </source>
</evidence>
<dbReference type="GO" id="GO:0032447">
    <property type="term" value="P:protein urmylation"/>
    <property type="evidence" value="ECO:0007669"/>
    <property type="project" value="EnsemblFungi"/>
</dbReference>
<evidence type="ECO:0000256" key="15">
    <source>
        <dbReference type="SAM" id="Coils"/>
    </source>
</evidence>
<dbReference type="GO" id="GO:0042802">
    <property type="term" value="F:identical protein binding"/>
    <property type="evidence" value="ECO:0007669"/>
    <property type="project" value="EnsemblFungi"/>
</dbReference>
<keyword evidence="6 14" id="KW-0479">Metal-binding</keyword>
<dbReference type="InterPro" id="IPR000594">
    <property type="entry name" value="ThiF_NAD_FAD-bd"/>
</dbReference>
<evidence type="ECO:0000256" key="13">
    <source>
        <dbReference type="ARBA" id="ARBA00043893"/>
    </source>
</evidence>
<dbReference type="SMART" id="SM00450">
    <property type="entry name" value="RHOD"/>
    <property type="match status" value="1"/>
</dbReference>
<dbReference type="AlphaFoldDB" id="A0A162I965"/>
<dbReference type="InterPro" id="IPR036873">
    <property type="entry name" value="Rhodanese-like_dom_sf"/>
</dbReference>
<comment type="cofactor">
    <cofactor evidence="14">
        <name>Zn(2+)</name>
        <dbReference type="ChEBI" id="CHEBI:29105"/>
    </cofactor>
    <text evidence="14">Binds 1 zinc ion per subunit.</text>
</comment>
<feature type="active site" description="Glycyl thioester intermediate; for adenylyltransferase activity" evidence="14">
    <location>
        <position position="248"/>
    </location>
</feature>
<keyword evidence="3 14" id="KW-0808">Transferase</keyword>
<feature type="binding site" evidence="14">
    <location>
        <begin position="127"/>
        <end position="131"/>
    </location>
    <ligand>
        <name>ATP</name>
        <dbReference type="ChEBI" id="CHEBI:30616"/>
    </ligand>
</feature>
<keyword evidence="4 14" id="KW-0819">tRNA processing</keyword>
<evidence type="ECO:0000256" key="6">
    <source>
        <dbReference type="ARBA" id="ARBA00022723"/>
    </source>
</evidence>
<proteinExistence type="inferred from homology"/>